<dbReference type="Pfam" id="PF12854">
    <property type="entry name" value="PPR_1"/>
    <property type="match status" value="1"/>
</dbReference>
<proteinExistence type="predicted"/>
<evidence type="ECO:0000313" key="4">
    <source>
        <dbReference type="Proteomes" id="UP001174677"/>
    </source>
</evidence>
<comment type="caution">
    <text evidence="3">The sequence shown here is derived from an EMBL/GenBank/DDBJ whole genome shotgun (WGS) entry which is preliminary data.</text>
</comment>
<dbReference type="Proteomes" id="UP001174677">
    <property type="component" value="Chromosome 3"/>
</dbReference>
<evidence type="ECO:0000256" key="2">
    <source>
        <dbReference type="PROSITE-ProRule" id="PRU00708"/>
    </source>
</evidence>
<dbReference type="PROSITE" id="PS51375">
    <property type="entry name" value="PPR"/>
    <property type="match status" value="3"/>
</dbReference>
<reference evidence="3" key="1">
    <citation type="journal article" date="2023" name="Plant Biotechnol. J.">
        <title>Chromosome-level wild Hevea brasiliensis genome provides new tools for genomic-assisted breeding and valuable loci to elevate rubber yield.</title>
        <authorList>
            <person name="Cheng H."/>
            <person name="Song X."/>
            <person name="Hu Y."/>
            <person name="Wu T."/>
            <person name="Yang Q."/>
            <person name="An Z."/>
            <person name="Feng S."/>
            <person name="Deng Z."/>
            <person name="Wu W."/>
            <person name="Zeng X."/>
            <person name="Tu M."/>
            <person name="Wang X."/>
            <person name="Huang H."/>
        </authorList>
    </citation>
    <scope>NUCLEOTIDE SEQUENCE</scope>
    <source>
        <strain evidence="3">MT/VB/25A 57/8</strain>
    </source>
</reference>
<dbReference type="NCBIfam" id="TIGR00756">
    <property type="entry name" value="PPR"/>
    <property type="match status" value="3"/>
</dbReference>
<organism evidence="3 4">
    <name type="scientific">Hevea brasiliensis</name>
    <name type="common">Para rubber tree</name>
    <name type="synonym">Siphonia brasiliensis</name>
    <dbReference type="NCBI Taxonomy" id="3981"/>
    <lineage>
        <taxon>Eukaryota</taxon>
        <taxon>Viridiplantae</taxon>
        <taxon>Streptophyta</taxon>
        <taxon>Embryophyta</taxon>
        <taxon>Tracheophyta</taxon>
        <taxon>Spermatophyta</taxon>
        <taxon>Magnoliopsida</taxon>
        <taxon>eudicotyledons</taxon>
        <taxon>Gunneridae</taxon>
        <taxon>Pentapetalae</taxon>
        <taxon>rosids</taxon>
        <taxon>fabids</taxon>
        <taxon>Malpighiales</taxon>
        <taxon>Euphorbiaceae</taxon>
        <taxon>Crotonoideae</taxon>
        <taxon>Micrandreae</taxon>
        <taxon>Hevea</taxon>
    </lineage>
</organism>
<dbReference type="InterPro" id="IPR011990">
    <property type="entry name" value="TPR-like_helical_dom_sf"/>
</dbReference>
<gene>
    <name evidence="3" type="ORF">P3X46_004711</name>
</gene>
<evidence type="ECO:0008006" key="5">
    <source>
        <dbReference type="Google" id="ProtNLM"/>
    </source>
</evidence>
<keyword evidence="1" id="KW-0677">Repeat</keyword>
<dbReference type="PANTHER" id="PTHR45613:SF207">
    <property type="entry name" value="OS08G0300700 PROTEIN"/>
    <property type="match status" value="1"/>
</dbReference>
<evidence type="ECO:0000313" key="3">
    <source>
        <dbReference type="EMBL" id="KAJ9185036.1"/>
    </source>
</evidence>
<dbReference type="Pfam" id="PF13041">
    <property type="entry name" value="PPR_2"/>
    <property type="match status" value="1"/>
</dbReference>
<accession>A0ABQ9MY53</accession>
<dbReference type="Gene3D" id="1.25.40.10">
    <property type="entry name" value="Tetratricopeptide repeat domain"/>
    <property type="match status" value="1"/>
</dbReference>
<feature type="repeat" description="PPR" evidence="2">
    <location>
        <begin position="167"/>
        <end position="201"/>
    </location>
</feature>
<keyword evidence="4" id="KW-1185">Reference proteome</keyword>
<feature type="repeat" description="PPR" evidence="2">
    <location>
        <begin position="202"/>
        <end position="234"/>
    </location>
</feature>
<evidence type="ECO:0000256" key="1">
    <source>
        <dbReference type="ARBA" id="ARBA00022737"/>
    </source>
</evidence>
<dbReference type="InterPro" id="IPR002885">
    <property type="entry name" value="PPR_rpt"/>
</dbReference>
<sequence>MIMAALRSIFTRCFHFQLLMDMGIIQSPSLLLFTNYFHCFNYSTYTSNSTHKLEGASSQSFLGSKFNSASFRDVDDALAYFNRIILMHPLPCIESHTMFALSILMNCFCRLHLMDFDFSILEKILKIGLEPNIVIFNTLINGLCIVVKINRAAEFFNDMVARGCQPDVRTYSVIVNCLCKFGKIRVATGLMKEMVERGCEPNDVTYNRIINALCKDRQVTEALHIFSQMKNKGI</sequence>
<dbReference type="EMBL" id="JARPOI010000003">
    <property type="protein sequence ID" value="KAJ9185036.1"/>
    <property type="molecule type" value="Genomic_DNA"/>
</dbReference>
<name>A0ABQ9MY53_HEVBR</name>
<protein>
    <recommendedName>
        <fullName evidence="5">Pentacotripeptide-repeat region of PRORP domain-containing protein</fullName>
    </recommendedName>
</protein>
<feature type="repeat" description="PPR" evidence="2">
    <location>
        <begin position="132"/>
        <end position="166"/>
    </location>
</feature>
<dbReference type="PANTHER" id="PTHR45613">
    <property type="entry name" value="PENTATRICOPEPTIDE REPEAT-CONTAINING PROTEIN"/>
    <property type="match status" value="1"/>
</dbReference>